<feature type="chain" id="PRO_5041964377" evidence="3">
    <location>
        <begin position="21"/>
        <end position="346"/>
    </location>
</feature>
<evidence type="ECO:0000313" key="5">
    <source>
        <dbReference type="Proteomes" id="UP001219355"/>
    </source>
</evidence>
<protein>
    <submittedName>
        <fullName evidence="4">Uncharacterized protein</fullName>
    </submittedName>
</protein>
<name>A0AAF0IJ10_9EURO</name>
<evidence type="ECO:0000256" key="3">
    <source>
        <dbReference type="SAM" id="SignalP"/>
    </source>
</evidence>
<reference evidence="4" key="1">
    <citation type="submission" date="2023-03" db="EMBL/GenBank/DDBJ databases">
        <title>Emydomyces testavorans Genome Sequence.</title>
        <authorList>
            <person name="Hoyer L."/>
        </authorList>
    </citation>
    <scope>NUCLEOTIDE SEQUENCE</scope>
    <source>
        <strain evidence="4">16-2883</strain>
    </source>
</reference>
<dbReference type="GO" id="GO:0080008">
    <property type="term" value="C:Cul4-RING E3 ubiquitin ligase complex"/>
    <property type="evidence" value="ECO:0007669"/>
    <property type="project" value="TreeGrafter"/>
</dbReference>
<evidence type="ECO:0000256" key="1">
    <source>
        <dbReference type="ARBA" id="ARBA00022574"/>
    </source>
</evidence>
<dbReference type="Proteomes" id="UP001219355">
    <property type="component" value="Chromosome 1"/>
</dbReference>
<feature type="signal peptide" evidence="3">
    <location>
        <begin position="1"/>
        <end position="20"/>
    </location>
</feature>
<keyword evidence="1" id="KW-0853">WD repeat</keyword>
<proteinExistence type="predicted"/>
<keyword evidence="3" id="KW-0732">Signal</keyword>
<dbReference type="EMBL" id="CP120627">
    <property type="protein sequence ID" value="WEW56354.1"/>
    <property type="molecule type" value="Genomic_DNA"/>
</dbReference>
<keyword evidence="2" id="KW-0677">Repeat</keyword>
<dbReference type="SUPFAM" id="SSF50978">
    <property type="entry name" value="WD40 repeat-like"/>
    <property type="match status" value="1"/>
</dbReference>
<dbReference type="PANTHER" id="PTHR44472">
    <property type="entry name" value="DDB1- AND CUL4-ASSOCIATED FACTOR 4-RELATED"/>
    <property type="match status" value="1"/>
</dbReference>
<dbReference type="PANTHER" id="PTHR44472:SF1">
    <property type="entry name" value="DDB1 AND CUL4 ASSOCIATED FACTOR 4"/>
    <property type="match status" value="1"/>
</dbReference>
<dbReference type="InterPro" id="IPR015943">
    <property type="entry name" value="WD40/YVTN_repeat-like_dom_sf"/>
</dbReference>
<dbReference type="AlphaFoldDB" id="A0AAF0IJ10"/>
<sequence>MSLVLLGSVLFLLDLQNFHGATIPQSNAATFWGDVTNLALSHDHLGINVNLAVGKLLTPDHPEFYQGLVFDGPLICFSRAGGANCNIATSPDNTSSVFVVGCGASLVSLTNNRAQWDLKTIGNFSSPIRAVDWLSRDVIIAGLISSKVWLHDIRSRGSAARFQHGHGVQSLKTIDEWKVVVAGSNRTLSMYDLRFTSNRTDRRPQPNNPRHKATTPYLNFSDVQCNIFHNIDICHELGLLACASELHRAQLFSLTTGKRFAPSLASKPPHVNGSRSYSLLGDDKLQKLTSHRYSGPISSVKFENLPNRLNLLKDYDDEERDFSTRGGAGVPSLLISSGSLVDEWRL</sequence>
<gene>
    <name evidence="4" type="ORF">PRK78_001797</name>
</gene>
<accession>A0AAF0IJ10</accession>
<organism evidence="4 5">
    <name type="scientific">Emydomyces testavorans</name>
    <dbReference type="NCBI Taxonomy" id="2070801"/>
    <lineage>
        <taxon>Eukaryota</taxon>
        <taxon>Fungi</taxon>
        <taxon>Dikarya</taxon>
        <taxon>Ascomycota</taxon>
        <taxon>Pezizomycotina</taxon>
        <taxon>Eurotiomycetes</taxon>
        <taxon>Eurotiomycetidae</taxon>
        <taxon>Onygenales</taxon>
        <taxon>Nannizziopsiaceae</taxon>
        <taxon>Emydomyces</taxon>
    </lineage>
</organism>
<dbReference type="InterPro" id="IPR036322">
    <property type="entry name" value="WD40_repeat_dom_sf"/>
</dbReference>
<evidence type="ECO:0000313" key="4">
    <source>
        <dbReference type="EMBL" id="WEW56354.1"/>
    </source>
</evidence>
<dbReference type="InterPro" id="IPR052254">
    <property type="entry name" value="CUL4-DDB1_E3_ligase_receptor"/>
</dbReference>
<evidence type="ECO:0000256" key="2">
    <source>
        <dbReference type="ARBA" id="ARBA00022737"/>
    </source>
</evidence>
<dbReference type="Gene3D" id="2.130.10.10">
    <property type="entry name" value="YVTN repeat-like/Quinoprotein amine dehydrogenase"/>
    <property type="match status" value="1"/>
</dbReference>
<keyword evidence="5" id="KW-1185">Reference proteome</keyword>